<dbReference type="PANTHER" id="PTHR47396:SF1">
    <property type="entry name" value="ATP-DEPENDENT HELICASE IRC3-RELATED"/>
    <property type="match status" value="1"/>
</dbReference>
<feature type="domain" description="Helicase/UvrB N-terminal" evidence="1">
    <location>
        <begin position="58"/>
        <end position="235"/>
    </location>
</feature>
<dbReference type="EMBL" id="JACOMF010000010">
    <property type="protein sequence ID" value="MBC4015902.1"/>
    <property type="molecule type" value="Genomic_DNA"/>
</dbReference>
<gene>
    <name evidence="2" type="ORF">H7965_11265</name>
</gene>
<keyword evidence="2" id="KW-0067">ATP-binding</keyword>
<keyword evidence="3" id="KW-1185">Reference proteome</keyword>
<proteinExistence type="predicted"/>
<dbReference type="GO" id="GO:0004386">
    <property type="term" value="F:helicase activity"/>
    <property type="evidence" value="ECO:0007669"/>
    <property type="project" value="UniProtKB-KW"/>
</dbReference>
<dbReference type="AlphaFoldDB" id="A0A9X0R087"/>
<dbReference type="GO" id="GO:0016787">
    <property type="term" value="F:hydrolase activity"/>
    <property type="evidence" value="ECO:0007669"/>
    <property type="project" value="InterPro"/>
</dbReference>
<dbReference type="GO" id="GO:0005524">
    <property type="term" value="F:ATP binding"/>
    <property type="evidence" value="ECO:0007669"/>
    <property type="project" value="InterPro"/>
</dbReference>
<comment type="caution">
    <text evidence="2">The sequence shown here is derived from an EMBL/GenBank/DDBJ whole genome shotgun (WGS) entry which is preliminary data.</text>
</comment>
<keyword evidence="2" id="KW-0547">Nucleotide-binding</keyword>
<dbReference type="Proteomes" id="UP000600101">
    <property type="component" value="Unassembled WGS sequence"/>
</dbReference>
<dbReference type="PANTHER" id="PTHR47396">
    <property type="entry name" value="TYPE I RESTRICTION ENZYME ECOKI R PROTEIN"/>
    <property type="match status" value="1"/>
</dbReference>
<keyword evidence="2" id="KW-0378">Hydrolase</keyword>
<dbReference type="SUPFAM" id="SSF52540">
    <property type="entry name" value="P-loop containing nucleoside triphosphate hydrolases"/>
    <property type="match status" value="2"/>
</dbReference>
<protein>
    <submittedName>
        <fullName evidence="2">DEAD/DEAH box helicase family protein</fullName>
    </submittedName>
</protein>
<reference evidence="2" key="1">
    <citation type="submission" date="2020-08" db="EMBL/GenBank/DDBJ databases">
        <authorList>
            <person name="Hu Y."/>
            <person name="Nguyen S.V."/>
            <person name="Li F."/>
            <person name="Fanning S."/>
        </authorList>
    </citation>
    <scope>NUCLEOTIDE SEQUENCE</scope>
    <source>
        <strain evidence="2">SYSU D8009</strain>
    </source>
</reference>
<dbReference type="GO" id="GO:0005829">
    <property type="term" value="C:cytosol"/>
    <property type="evidence" value="ECO:0007669"/>
    <property type="project" value="TreeGrafter"/>
</dbReference>
<evidence type="ECO:0000313" key="3">
    <source>
        <dbReference type="Proteomes" id="UP000600101"/>
    </source>
</evidence>
<dbReference type="Gene3D" id="3.40.50.300">
    <property type="entry name" value="P-loop containing nucleotide triphosphate hydrolases"/>
    <property type="match status" value="2"/>
</dbReference>
<name>A0A9X0R087_9PROT</name>
<dbReference type="InterPro" id="IPR006935">
    <property type="entry name" value="Helicase/UvrB_N"/>
</dbReference>
<organism evidence="2 3">
    <name type="scientific">Siccirubricoccus deserti</name>
    <dbReference type="NCBI Taxonomy" id="2013562"/>
    <lineage>
        <taxon>Bacteria</taxon>
        <taxon>Pseudomonadati</taxon>
        <taxon>Pseudomonadota</taxon>
        <taxon>Alphaproteobacteria</taxon>
        <taxon>Acetobacterales</taxon>
        <taxon>Roseomonadaceae</taxon>
        <taxon>Siccirubricoccus</taxon>
    </lineage>
</organism>
<accession>A0A9X0R087</accession>
<sequence>MLDTTKPGSRVLRDICARMSLRLPQEESLTILADVLDRLALKKDADLDAALALVRDRHPTVEDFERAFPSLCFALATGVGKTRLMGAFIGYLYLTGRSRNFFVLAPNTTIYQKLVADLTPGTPKYVFKGVAEFAAHPPVVVTGDTWDQSALLIDAAQRNNGVIVNVFNVDKINKDAGRIKKLNEYIGESYFDHLAALPDLVLLMDEAHRYRAKAGVRAVAELKPVLGLELTATPKTVGARPVEFRNVVYRFGLREAMEHGFVKEPAVATRANFNPRDFTDEQIEKIKLEDGIHAHTQVKVELEMYHRDTGKRLVHPFMLVVAQDTAHAQRLRELIEGDAFFDGYYKGRVIRVDSATTGEETEEATQRLLALETDPTTEIVIHVNKLKEGWDVTNLFTIVPLRASASDILTEQTLGRGLRLPYGERTGVEPIDRLTIIAHDRFEEVIRAAQDPNSLIQMKAIKIGAGGEIPAENVELVEAPSSVEVALTGRGLSEGEQSPSLVFSSPEERAVAGVALDVIGRMERKLGGVADLAKPEVQAEIAAQVREMARPAQGALPVVGETGPDVAQIVAKVAEQVAAGTIEIPEIVVVPDGTVSFTFRDFDLKSLDSIAFRPLDDEIVVQQLRTRMRSFIAVRMSGIRQERPEDYVVAELIGMPEIDYDAHADLLYKLAGQVVGRLRSYLASEDEVERVLLTQGRRIAEFMFRQMMDHYEEAETTYRVRVEKGFQVLKRQNFSQPHGQEARDFSNPVTPRADTRKHVFAGFTKCCYLKQAFHSDDERRFAVLIDGDASVMRWVKPGRRQFEIWYRRGQRYEPDFVVETQTEKLICEVKARRDMESQEVQAKATAARIWVGHANEHARATGRKPWRYALIPDNTVTANATLAGLMATYGLESIREEAAAA</sequence>
<keyword evidence="2" id="KW-0347">Helicase</keyword>
<dbReference type="RefSeq" id="WP_186770673.1">
    <property type="nucleotide sequence ID" value="NZ_JACOMF010000010.1"/>
</dbReference>
<evidence type="ECO:0000259" key="1">
    <source>
        <dbReference type="Pfam" id="PF04851"/>
    </source>
</evidence>
<dbReference type="InterPro" id="IPR027417">
    <property type="entry name" value="P-loop_NTPase"/>
</dbReference>
<dbReference type="Pfam" id="PF04851">
    <property type="entry name" value="ResIII"/>
    <property type="match status" value="1"/>
</dbReference>
<dbReference type="InterPro" id="IPR050742">
    <property type="entry name" value="Helicase_Restrict-Modif_Enz"/>
</dbReference>
<dbReference type="GO" id="GO:0003677">
    <property type="term" value="F:DNA binding"/>
    <property type="evidence" value="ECO:0007669"/>
    <property type="project" value="InterPro"/>
</dbReference>
<evidence type="ECO:0000313" key="2">
    <source>
        <dbReference type="EMBL" id="MBC4015902.1"/>
    </source>
</evidence>